<keyword evidence="2" id="KW-1185">Reference proteome</keyword>
<dbReference type="AlphaFoldDB" id="A0A2M9C399"/>
<reference evidence="1 2" key="1">
    <citation type="submission" date="2017-11" db="EMBL/GenBank/DDBJ databases">
        <title>Genomic Encyclopedia of Archaeal and Bacterial Type Strains, Phase II (KMG-II): From Individual Species to Whole Genera.</title>
        <authorList>
            <person name="Goeker M."/>
        </authorList>
    </citation>
    <scope>NUCLEOTIDE SEQUENCE [LARGE SCALE GENOMIC DNA]</scope>
    <source>
        <strain evidence="1 2">DSM 25625</strain>
    </source>
</reference>
<name>A0A2M9C399_9MICO</name>
<comment type="caution">
    <text evidence="1">The sequence shown here is derived from an EMBL/GenBank/DDBJ whole genome shotgun (WGS) entry which is preliminary data.</text>
</comment>
<evidence type="ECO:0000313" key="1">
    <source>
        <dbReference type="EMBL" id="PJJ65021.1"/>
    </source>
</evidence>
<protein>
    <submittedName>
        <fullName evidence="1">Uncharacterized protein</fullName>
    </submittedName>
</protein>
<proteinExistence type="predicted"/>
<dbReference type="OrthoDB" id="9801426at2"/>
<dbReference type="EMBL" id="PGFB01000001">
    <property type="protein sequence ID" value="PJJ65021.1"/>
    <property type="molecule type" value="Genomic_DNA"/>
</dbReference>
<organism evidence="1 2">
    <name type="scientific">Compostimonas suwonensis</name>
    <dbReference type="NCBI Taxonomy" id="1048394"/>
    <lineage>
        <taxon>Bacteria</taxon>
        <taxon>Bacillati</taxon>
        <taxon>Actinomycetota</taxon>
        <taxon>Actinomycetes</taxon>
        <taxon>Micrococcales</taxon>
        <taxon>Microbacteriaceae</taxon>
        <taxon>Compostimonas</taxon>
    </lineage>
</organism>
<evidence type="ECO:0000313" key="2">
    <source>
        <dbReference type="Proteomes" id="UP000230161"/>
    </source>
</evidence>
<dbReference type="Proteomes" id="UP000230161">
    <property type="component" value="Unassembled WGS sequence"/>
</dbReference>
<accession>A0A2M9C399</accession>
<gene>
    <name evidence="1" type="ORF">CLV54_0046</name>
</gene>
<sequence length="166" mass="17971">MRQLLDVSAWVWRAPTAPTELNELDQHAASMGFRSHRIGDDSTGTAYIVRIISAESATPVYAHTPTVAHSVITESVVSSGVAPLRDNLATAVTRFLSARDSASGHSNDILIDSAQVVVRRASAREALQAAFRHVTTQRAAMLDEPLPITSDVEWVEESPRLELVAS</sequence>
<dbReference type="RefSeq" id="WP_100342967.1">
    <property type="nucleotide sequence ID" value="NZ_PGFB01000001.1"/>
</dbReference>